<feature type="domain" description="RNA-binding S4" evidence="5">
    <location>
        <begin position="66"/>
        <end position="128"/>
    </location>
</feature>
<keyword evidence="7" id="KW-1185">Reference proteome</keyword>
<dbReference type="Gene3D" id="3.10.290.10">
    <property type="entry name" value="RNA-binding S4 domain"/>
    <property type="match status" value="1"/>
</dbReference>
<dbReference type="InterPro" id="IPR036986">
    <property type="entry name" value="S4_RNA-bd_sf"/>
</dbReference>
<dbReference type="InterPro" id="IPR006224">
    <property type="entry name" value="PsdUridine_synth_RluA-like_CS"/>
</dbReference>
<evidence type="ECO:0000313" key="6">
    <source>
        <dbReference type="EMBL" id="KAK5100848.1"/>
    </source>
</evidence>
<dbReference type="SUPFAM" id="SSF55120">
    <property type="entry name" value="Pseudouridine synthase"/>
    <property type="match status" value="1"/>
</dbReference>
<dbReference type="GO" id="GO:0160151">
    <property type="term" value="F:tRNA pseudouridine(32) synthase activity"/>
    <property type="evidence" value="ECO:0007669"/>
    <property type="project" value="UniProtKB-EC"/>
</dbReference>
<evidence type="ECO:0000256" key="2">
    <source>
        <dbReference type="ARBA" id="ARBA00023235"/>
    </source>
</evidence>
<name>A0ABR0KMP4_9EURO</name>
<evidence type="ECO:0000256" key="3">
    <source>
        <dbReference type="PROSITE-ProRule" id="PRU00182"/>
    </source>
</evidence>
<dbReference type="PROSITE" id="PS01129">
    <property type="entry name" value="PSI_RLU"/>
    <property type="match status" value="1"/>
</dbReference>
<dbReference type="Pfam" id="PF01479">
    <property type="entry name" value="S4"/>
    <property type="match status" value="1"/>
</dbReference>
<dbReference type="CDD" id="cd02557">
    <property type="entry name" value="PseudoU_synth_ScRIB2"/>
    <property type="match status" value="1"/>
</dbReference>
<comment type="similarity">
    <text evidence="1">Belongs to the pseudouridine synthase RluA family.</text>
</comment>
<dbReference type="InterPro" id="IPR050188">
    <property type="entry name" value="RluA_PseudoU_synthase"/>
</dbReference>
<evidence type="ECO:0000256" key="4">
    <source>
        <dbReference type="SAM" id="MobiDB-lite"/>
    </source>
</evidence>
<evidence type="ECO:0000313" key="7">
    <source>
        <dbReference type="Proteomes" id="UP001345013"/>
    </source>
</evidence>
<dbReference type="CDD" id="cd00165">
    <property type="entry name" value="S4"/>
    <property type="match status" value="1"/>
</dbReference>
<reference evidence="6 7" key="1">
    <citation type="submission" date="2023-08" db="EMBL/GenBank/DDBJ databases">
        <title>Black Yeasts Isolated from many extreme environments.</title>
        <authorList>
            <person name="Coleine C."/>
            <person name="Stajich J.E."/>
            <person name="Selbmann L."/>
        </authorList>
    </citation>
    <scope>NUCLEOTIDE SEQUENCE [LARGE SCALE GENOMIC DNA]</scope>
    <source>
        <strain evidence="6 7">CCFEE 5885</strain>
    </source>
</reference>
<dbReference type="InterPro" id="IPR020103">
    <property type="entry name" value="PsdUridine_synth_cat_dom_sf"/>
</dbReference>
<evidence type="ECO:0000259" key="5">
    <source>
        <dbReference type="SMART" id="SM00363"/>
    </source>
</evidence>
<dbReference type="EC" id="5.4.99.28" evidence="6"/>
<accession>A0ABR0KMP4</accession>
<dbReference type="PANTHER" id="PTHR21600:SF40">
    <property type="entry name" value="PSEUDOURIDYLATE SYNTHASE RPUSD2"/>
    <property type="match status" value="1"/>
</dbReference>
<dbReference type="Pfam" id="PF00849">
    <property type="entry name" value="PseudoU_synth_2"/>
    <property type="match status" value="1"/>
</dbReference>
<feature type="region of interest" description="Disordered" evidence="4">
    <location>
        <begin position="548"/>
        <end position="570"/>
    </location>
</feature>
<dbReference type="InterPro" id="IPR002942">
    <property type="entry name" value="S4_RNA-bd"/>
</dbReference>
<protein>
    <submittedName>
        <fullName evidence="6">DRAP deaminase</fullName>
        <ecNumber evidence="6">5.4.99.28</ecNumber>
    </submittedName>
</protein>
<keyword evidence="3" id="KW-0694">RNA-binding</keyword>
<dbReference type="Gene3D" id="3.30.2350.10">
    <property type="entry name" value="Pseudouridine synthase"/>
    <property type="match status" value="1"/>
</dbReference>
<proteinExistence type="inferred from homology"/>
<evidence type="ECO:0000256" key="1">
    <source>
        <dbReference type="ARBA" id="ARBA00010876"/>
    </source>
</evidence>
<dbReference type="InterPro" id="IPR006145">
    <property type="entry name" value="PsdUridine_synth_RsuA/RluA"/>
</dbReference>
<sequence length="570" mass="64262">MALTTTDLAFDTSKDDRPHLPPPPAVAITPCDPWPRPYYLENGLRRVAPYHYTYNTYCKQRWRDREILDIFAAEFRDRSRDYYKEAIEEGRIVLNGQPCRDVHTRVRNGDVISHTLHRHEPPVSAQPIRVINETDSMIVIDKPAGVPVHPAGRYKYNSVVEIMRAERHYAFNPLPCNRLDRLTSGVMFVGKTSKEAEDISAKLRGRTVRKEYIARVKGKFPNGEDWEGGDMRGGVVKCEEPILQISPILGLNRARASGKSAKTLFRRIAYYPAKTKPSHEGQRKDALAGTADEGYSVVHCLPLTGRTHQIRVHLQFLGHPISNDPIYSNRRVFGANLAKGDSSGDHDDEIKDRLGKMGKTEIAEAYSYNTTKTSGASGVEKDMEELGITQTHQTTPTQLELLRAQELHKKYGPTADYKPLHHGTLHAGNLSPEPFNPTQSKEEDPAYAELVKQHDEMVQDYNLRKGEKLTGEICDICQTPLYSDPGPQELGIYLHALAYADVEGKWRYTSPLPEWTRAPDDVSGNLMDPPSWDYEALGDEAKVDLDAEKENAERKNQNGLEKNKKIQTGV</sequence>
<organism evidence="6 7">
    <name type="scientific">Lithohypha guttulata</name>
    <dbReference type="NCBI Taxonomy" id="1690604"/>
    <lineage>
        <taxon>Eukaryota</taxon>
        <taxon>Fungi</taxon>
        <taxon>Dikarya</taxon>
        <taxon>Ascomycota</taxon>
        <taxon>Pezizomycotina</taxon>
        <taxon>Eurotiomycetes</taxon>
        <taxon>Chaetothyriomycetidae</taxon>
        <taxon>Chaetothyriales</taxon>
        <taxon>Trichomeriaceae</taxon>
        <taxon>Lithohypha</taxon>
    </lineage>
</organism>
<comment type="caution">
    <text evidence="6">The sequence shown here is derived from an EMBL/GenBank/DDBJ whole genome shotgun (WGS) entry which is preliminary data.</text>
</comment>
<keyword evidence="2 6" id="KW-0413">Isomerase</keyword>
<dbReference type="SMART" id="SM00363">
    <property type="entry name" value="S4"/>
    <property type="match status" value="1"/>
</dbReference>
<dbReference type="SUPFAM" id="SSF55174">
    <property type="entry name" value="Alpha-L RNA-binding motif"/>
    <property type="match status" value="1"/>
</dbReference>
<dbReference type="PROSITE" id="PS50889">
    <property type="entry name" value="S4"/>
    <property type="match status" value="1"/>
</dbReference>
<gene>
    <name evidence="6" type="primary">RIB2</name>
    <name evidence="6" type="ORF">LTR24_000695</name>
</gene>
<dbReference type="EMBL" id="JAVRRG010000005">
    <property type="protein sequence ID" value="KAK5100848.1"/>
    <property type="molecule type" value="Genomic_DNA"/>
</dbReference>
<dbReference type="PANTHER" id="PTHR21600">
    <property type="entry name" value="MITOCHONDRIAL RNA PSEUDOURIDINE SYNTHASE"/>
    <property type="match status" value="1"/>
</dbReference>
<feature type="compositionally biased region" description="Basic and acidic residues" evidence="4">
    <location>
        <begin position="548"/>
        <end position="564"/>
    </location>
</feature>
<dbReference type="Proteomes" id="UP001345013">
    <property type="component" value="Unassembled WGS sequence"/>
</dbReference>